<name>A0A6J5X7W1_PRUAR</name>
<evidence type="ECO:0000313" key="1">
    <source>
        <dbReference type="EMBL" id="CAB4308577.1"/>
    </source>
</evidence>
<dbReference type="Proteomes" id="UP000507245">
    <property type="component" value="Unassembled WGS sequence"/>
</dbReference>
<reference evidence="2" key="1">
    <citation type="journal article" date="2020" name="Genome Biol.">
        <title>Gamete binning: chromosome-level and haplotype-resolved genome assembly enabled by high-throughput single-cell sequencing of gamete genomes.</title>
        <authorList>
            <person name="Campoy J.A."/>
            <person name="Sun H."/>
            <person name="Goel M."/>
            <person name="Jiao W.-B."/>
            <person name="Folz-Donahue K."/>
            <person name="Wang N."/>
            <person name="Rubio M."/>
            <person name="Liu C."/>
            <person name="Kukat C."/>
            <person name="Ruiz D."/>
            <person name="Huettel B."/>
            <person name="Schneeberger K."/>
        </authorList>
    </citation>
    <scope>NUCLEOTIDE SEQUENCE [LARGE SCALE GENOMIC DNA]</scope>
    <source>
        <strain evidence="2">cv. Rojo Pasion</strain>
    </source>
</reference>
<protein>
    <submittedName>
        <fullName evidence="1">Uncharacterized protein</fullName>
    </submittedName>
</protein>
<dbReference type="EMBL" id="CAEKKB010000004">
    <property type="protein sequence ID" value="CAB4308577.1"/>
    <property type="molecule type" value="Genomic_DNA"/>
</dbReference>
<proteinExistence type="predicted"/>
<sequence length="123" mass="13499">MSAPVLGACPISSPNATPYHVSERSLISLLAFGAIIFYQTASVVRLADTFQQVQGHGRKLRKTLGGYVLGLFELYTSTPLRIMEKDLLDAALHPHHHSLRSHWKRTVYSPLLQTSAASASTIL</sequence>
<accession>A0A6J5X7W1</accession>
<evidence type="ECO:0000313" key="2">
    <source>
        <dbReference type="Proteomes" id="UP000507245"/>
    </source>
</evidence>
<organism evidence="1 2">
    <name type="scientific">Prunus armeniaca</name>
    <name type="common">Apricot</name>
    <name type="synonym">Armeniaca vulgaris</name>
    <dbReference type="NCBI Taxonomy" id="36596"/>
    <lineage>
        <taxon>Eukaryota</taxon>
        <taxon>Viridiplantae</taxon>
        <taxon>Streptophyta</taxon>
        <taxon>Embryophyta</taxon>
        <taxon>Tracheophyta</taxon>
        <taxon>Spermatophyta</taxon>
        <taxon>Magnoliopsida</taxon>
        <taxon>eudicotyledons</taxon>
        <taxon>Gunneridae</taxon>
        <taxon>Pentapetalae</taxon>
        <taxon>rosids</taxon>
        <taxon>fabids</taxon>
        <taxon>Rosales</taxon>
        <taxon>Rosaceae</taxon>
        <taxon>Amygdaloideae</taxon>
        <taxon>Amygdaleae</taxon>
        <taxon>Prunus</taxon>
    </lineage>
</organism>
<gene>
    <name evidence="1" type="ORF">ORAREDHAP_LOCUS28171</name>
</gene>
<keyword evidence="2" id="KW-1185">Reference proteome</keyword>
<dbReference type="AlphaFoldDB" id="A0A6J5X7W1"/>